<evidence type="ECO:0000313" key="2">
    <source>
        <dbReference type="EMBL" id="MEE2049626.1"/>
    </source>
</evidence>
<evidence type="ECO:0000313" key="3">
    <source>
        <dbReference type="Proteomes" id="UP001348641"/>
    </source>
</evidence>
<proteinExistence type="predicted"/>
<dbReference type="Proteomes" id="UP001348641">
    <property type="component" value="Unassembled WGS sequence"/>
</dbReference>
<name>A0ABU7KK16_9ACTN</name>
<organism evidence="2 3">
    <name type="scientific">Nocardiopsis tropica</name>
    <dbReference type="NCBI Taxonomy" id="109330"/>
    <lineage>
        <taxon>Bacteria</taxon>
        <taxon>Bacillati</taxon>
        <taxon>Actinomycetota</taxon>
        <taxon>Actinomycetes</taxon>
        <taxon>Streptosporangiales</taxon>
        <taxon>Nocardiopsidaceae</taxon>
        <taxon>Nocardiopsis</taxon>
    </lineage>
</organism>
<comment type="caution">
    <text evidence="2">The sequence shown here is derived from an EMBL/GenBank/DDBJ whole genome shotgun (WGS) entry which is preliminary data.</text>
</comment>
<accession>A0ABU7KK16</accession>
<dbReference type="RefSeq" id="WP_330156890.1">
    <property type="nucleotide sequence ID" value="NZ_BAAAJA010000005.1"/>
</dbReference>
<gene>
    <name evidence="2" type="ORF">Q8A49_03870</name>
</gene>
<sequence>MTEVTSAHRQWTPMRVVLLSVLVFGHFLCSVCHATAVGTEAPTVANVVAASAETTDETVAGMALHGLKEDGRTVLYSTEGDISVDQRLSAEKMLMLLGIGTIITVVFQVAPAQPSPWLARRPLVTTRSAPLLFLSLCVQRV</sequence>
<reference evidence="2 3" key="1">
    <citation type="submission" date="2023-07" db="EMBL/GenBank/DDBJ databases">
        <authorList>
            <person name="Girao M."/>
            <person name="Carvalho M.F."/>
        </authorList>
    </citation>
    <scope>NUCLEOTIDE SEQUENCE [LARGE SCALE GENOMIC DNA]</scope>
    <source>
        <strain evidence="2 3">66/93</strain>
    </source>
</reference>
<keyword evidence="1" id="KW-0472">Membrane</keyword>
<protein>
    <submittedName>
        <fullName evidence="2">Uncharacterized protein</fullName>
    </submittedName>
</protein>
<keyword evidence="1" id="KW-0812">Transmembrane</keyword>
<feature type="transmembrane region" description="Helical" evidence="1">
    <location>
        <begin position="93"/>
        <end position="112"/>
    </location>
</feature>
<keyword evidence="1" id="KW-1133">Transmembrane helix</keyword>
<evidence type="ECO:0000256" key="1">
    <source>
        <dbReference type="SAM" id="Phobius"/>
    </source>
</evidence>
<dbReference type="EMBL" id="JAUUCC010000006">
    <property type="protein sequence ID" value="MEE2049626.1"/>
    <property type="molecule type" value="Genomic_DNA"/>
</dbReference>